<sequence length="132" mass="15173">MRPSCANEHVHQSPVRGSSAKVELMDRTPQYYRSLDNSLWSSVNIPLLIVQMRAIIIFDRLIDPLIECNKEKGDVEKKGNKGRMKDYIALLTRPMETIKPEEEEEEVEKNVQVSSTLIRDLKISSEGELMFP</sequence>
<protein>
    <submittedName>
        <fullName evidence="1">Uncharacterized protein</fullName>
    </submittedName>
</protein>
<evidence type="ECO:0000313" key="1">
    <source>
        <dbReference type="EMBL" id="KAF7398665.1"/>
    </source>
</evidence>
<comment type="caution">
    <text evidence="1">The sequence shown here is derived from an EMBL/GenBank/DDBJ whole genome shotgun (WGS) entry which is preliminary data.</text>
</comment>
<keyword evidence="2" id="KW-1185">Reference proteome</keyword>
<organism evidence="1 2">
    <name type="scientific">Vespula vulgaris</name>
    <name type="common">Yellow jacket</name>
    <name type="synonym">Wasp</name>
    <dbReference type="NCBI Taxonomy" id="7454"/>
    <lineage>
        <taxon>Eukaryota</taxon>
        <taxon>Metazoa</taxon>
        <taxon>Ecdysozoa</taxon>
        <taxon>Arthropoda</taxon>
        <taxon>Hexapoda</taxon>
        <taxon>Insecta</taxon>
        <taxon>Pterygota</taxon>
        <taxon>Neoptera</taxon>
        <taxon>Endopterygota</taxon>
        <taxon>Hymenoptera</taxon>
        <taxon>Apocrita</taxon>
        <taxon>Aculeata</taxon>
        <taxon>Vespoidea</taxon>
        <taxon>Vespidae</taxon>
        <taxon>Vespinae</taxon>
        <taxon>Vespula</taxon>
    </lineage>
</organism>
<reference evidence="1" key="1">
    <citation type="journal article" date="2020" name="G3 (Bethesda)">
        <title>High-Quality Assemblies for Three Invasive Social Wasps from the &lt;i&gt;Vespula&lt;/i&gt; Genus.</title>
        <authorList>
            <person name="Harrop T.W.R."/>
            <person name="Guhlin J."/>
            <person name="McLaughlin G.M."/>
            <person name="Permina E."/>
            <person name="Stockwell P."/>
            <person name="Gilligan J."/>
            <person name="Le Lec M.F."/>
            <person name="Gruber M.A.M."/>
            <person name="Quinn O."/>
            <person name="Lovegrove M."/>
            <person name="Duncan E.J."/>
            <person name="Remnant E.J."/>
            <person name="Van Eeckhoven J."/>
            <person name="Graham B."/>
            <person name="Knapp R.A."/>
            <person name="Langford K.W."/>
            <person name="Kronenberg Z."/>
            <person name="Press M.O."/>
            <person name="Eacker S.M."/>
            <person name="Wilson-Rankin E.E."/>
            <person name="Purcell J."/>
            <person name="Lester P.J."/>
            <person name="Dearden P.K."/>
        </authorList>
    </citation>
    <scope>NUCLEOTIDE SEQUENCE</scope>
    <source>
        <strain evidence="1">Marl-1</strain>
    </source>
</reference>
<gene>
    <name evidence="1" type="ORF">HZH66_006562</name>
</gene>
<dbReference type="EMBL" id="JACSEA010000006">
    <property type="protein sequence ID" value="KAF7398665.1"/>
    <property type="molecule type" value="Genomic_DNA"/>
</dbReference>
<dbReference type="AlphaFoldDB" id="A0A834K2G8"/>
<name>A0A834K2G8_VESVU</name>
<evidence type="ECO:0000313" key="2">
    <source>
        <dbReference type="Proteomes" id="UP000614350"/>
    </source>
</evidence>
<accession>A0A834K2G8</accession>
<dbReference type="Proteomes" id="UP000614350">
    <property type="component" value="Unassembled WGS sequence"/>
</dbReference>
<proteinExistence type="predicted"/>